<gene>
    <name evidence="2" type="ORF">METZ01_LOCUS114774</name>
</gene>
<feature type="domain" description="UGSC-like" evidence="1">
    <location>
        <begin position="1"/>
        <end position="71"/>
    </location>
</feature>
<reference evidence="2" key="1">
    <citation type="submission" date="2018-05" db="EMBL/GenBank/DDBJ databases">
        <authorList>
            <person name="Lanie J.A."/>
            <person name="Ng W.-L."/>
            <person name="Kazmierczak K.M."/>
            <person name="Andrzejewski T.M."/>
            <person name="Davidsen T.M."/>
            <person name="Wayne K.J."/>
            <person name="Tettelin H."/>
            <person name="Glass J.I."/>
            <person name="Rusch D."/>
            <person name="Podicherti R."/>
            <person name="Tsui H.-C.T."/>
            <person name="Winkler M.E."/>
        </authorList>
    </citation>
    <scope>NUCLEOTIDE SEQUENCE</scope>
</reference>
<dbReference type="AlphaFoldDB" id="A0A381XBE2"/>
<evidence type="ECO:0000313" key="2">
    <source>
        <dbReference type="EMBL" id="SVA61920.1"/>
    </source>
</evidence>
<evidence type="ECO:0000259" key="1">
    <source>
        <dbReference type="Pfam" id="PF24696"/>
    </source>
</evidence>
<accession>A0A381XBE2</accession>
<name>A0A381XBE2_9ZZZZ</name>
<sequence>MHDGISFEQLGKRAAVVCTEPFEITVKNIARMLGLPDYPFIMVEHPIGSRSRPEIKKLAEVAYEQALPILTA</sequence>
<dbReference type="Pfam" id="PF24696">
    <property type="entry name" value="UGSC"/>
    <property type="match status" value="1"/>
</dbReference>
<dbReference type="InterPro" id="IPR057767">
    <property type="entry name" value="UGSC-like_dom"/>
</dbReference>
<protein>
    <recommendedName>
        <fullName evidence="1">UGSC-like domain-containing protein</fullName>
    </recommendedName>
</protein>
<dbReference type="EMBL" id="UINC01014531">
    <property type="protein sequence ID" value="SVA61920.1"/>
    <property type="molecule type" value="Genomic_DNA"/>
</dbReference>
<organism evidence="2">
    <name type="scientific">marine metagenome</name>
    <dbReference type="NCBI Taxonomy" id="408172"/>
    <lineage>
        <taxon>unclassified sequences</taxon>
        <taxon>metagenomes</taxon>
        <taxon>ecological metagenomes</taxon>
    </lineage>
</organism>
<proteinExistence type="predicted"/>